<reference evidence="2" key="2">
    <citation type="submission" date="2015-02" db="UniProtKB">
        <authorList>
            <consortium name="EnsemblMetazoa"/>
        </authorList>
    </citation>
    <scope>IDENTIFICATION</scope>
</reference>
<dbReference type="AlphaFoldDB" id="T1ITJ7"/>
<reference evidence="3" key="1">
    <citation type="submission" date="2011-05" db="EMBL/GenBank/DDBJ databases">
        <authorList>
            <person name="Richards S.R."/>
            <person name="Qu J."/>
            <person name="Jiang H."/>
            <person name="Jhangiani S.N."/>
            <person name="Agravi P."/>
            <person name="Goodspeed R."/>
            <person name="Gross S."/>
            <person name="Mandapat C."/>
            <person name="Jackson L."/>
            <person name="Mathew T."/>
            <person name="Pu L."/>
            <person name="Thornton R."/>
            <person name="Saada N."/>
            <person name="Wilczek-Boney K.B."/>
            <person name="Lee S."/>
            <person name="Kovar C."/>
            <person name="Wu Y."/>
            <person name="Scherer S.E."/>
            <person name="Worley K.C."/>
            <person name="Muzny D.M."/>
            <person name="Gibbs R."/>
        </authorList>
    </citation>
    <scope>NUCLEOTIDE SEQUENCE</scope>
    <source>
        <strain evidence="3">Brora</strain>
    </source>
</reference>
<dbReference type="OMA" id="IYNGICK"/>
<dbReference type="InterPro" id="IPR029058">
    <property type="entry name" value="AB_hydrolase_fold"/>
</dbReference>
<dbReference type="InterPro" id="IPR006693">
    <property type="entry name" value="AB_hydrolase_lipase"/>
</dbReference>
<dbReference type="GO" id="GO:0006629">
    <property type="term" value="P:lipid metabolic process"/>
    <property type="evidence" value="ECO:0007669"/>
    <property type="project" value="InterPro"/>
</dbReference>
<dbReference type="Gene3D" id="3.40.50.1820">
    <property type="entry name" value="alpha/beta hydrolase"/>
    <property type="match status" value="1"/>
</dbReference>
<dbReference type="EnsemblMetazoa" id="SMAR004447-RA">
    <property type="protein sequence ID" value="SMAR004447-PA"/>
    <property type="gene ID" value="SMAR004447"/>
</dbReference>
<keyword evidence="3" id="KW-1185">Reference proteome</keyword>
<evidence type="ECO:0000313" key="3">
    <source>
        <dbReference type="Proteomes" id="UP000014500"/>
    </source>
</evidence>
<dbReference type="HOGENOM" id="CLU_141202_0_0_1"/>
<protein>
    <recommendedName>
        <fullName evidence="1">Partial AB-hydrolase lipase domain-containing protein</fullName>
    </recommendedName>
</protein>
<dbReference type="eggNOG" id="KOG2624">
    <property type="taxonomic scope" value="Eukaryota"/>
</dbReference>
<feature type="domain" description="Partial AB-hydrolase lipase" evidence="1">
    <location>
        <begin position="11"/>
        <end position="66"/>
    </location>
</feature>
<sequence>MTCRELGQSDEHIRKNGYPVEVHKISTDDDYILDVQRIPYGLTNNSRDDALPILILHGLLMSSTPYTYFSNKNCFSAYTLANKGYDVWLGNFRSSFQYSDHIKYSQSQTKFWDFGYS</sequence>
<dbReference type="PhylomeDB" id="T1ITJ7"/>
<dbReference type="PANTHER" id="PTHR11005">
    <property type="entry name" value="LYSOSOMAL ACID LIPASE-RELATED"/>
    <property type="match status" value="1"/>
</dbReference>
<dbReference type="SUPFAM" id="SSF53474">
    <property type="entry name" value="alpha/beta-Hydrolases"/>
    <property type="match status" value="1"/>
</dbReference>
<name>T1ITJ7_STRMM</name>
<organism evidence="2 3">
    <name type="scientific">Strigamia maritima</name>
    <name type="common">European centipede</name>
    <name type="synonym">Geophilus maritimus</name>
    <dbReference type="NCBI Taxonomy" id="126957"/>
    <lineage>
        <taxon>Eukaryota</taxon>
        <taxon>Metazoa</taxon>
        <taxon>Ecdysozoa</taxon>
        <taxon>Arthropoda</taxon>
        <taxon>Myriapoda</taxon>
        <taxon>Chilopoda</taxon>
        <taxon>Pleurostigmophora</taxon>
        <taxon>Geophilomorpha</taxon>
        <taxon>Linotaeniidae</taxon>
        <taxon>Strigamia</taxon>
    </lineage>
</organism>
<evidence type="ECO:0000259" key="1">
    <source>
        <dbReference type="Pfam" id="PF04083"/>
    </source>
</evidence>
<dbReference type="STRING" id="126957.T1ITJ7"/>
<evidence type="ECO:0000313" key="2">
    <source>
        <dbReference type="EnsemblMetazoa" id="SMAR004447-PA"/>
    </source>
</evidence>
<proteinExistence type="predicted"/>
<accession>T1ITJ7</accession>
<dbReference type="Proteomes" id="UP000014500">
    <property type="component" value="Unassembled WGS sequence"/>
</dbReference>
<dbReference type="Pfam" id="PF04083">
    <property type="entry name" value="Abhydro_lipase"/>
    <property type="match status" value="1"/>
</dbReference>
<dbReference type="EMBL" id="AFFK01019198">
    <property type="status" value="NOT_ANNOTATED_CDS"/>
    <property type="molecule type" value="Genomic_DNA"/>
</dbReference>